<evidence type="ECO:0000256" key="7">
    <source>
        <dbReference type="ARBA" id="ARBA00023136"/>
    </source>
</evidence>
<dbReference type="KEGG" id="palw:PSAL_005210"/>
<keyword evidence="3" id="KW-0813">Transport</keyword>
<dbReference type="EMBL" id="CP060436">
    <property type="protein sequence ID" value="QPM89306.1"/>
    <property type="molecule type" value="Genomic_DNA"/>
</dbReference>
<comment type="similarity">
    <text evidence="2">Belongs to the auxin efflux carrier (TC 2.A.69) family.</text>
</comment>
<dbReference type="InterPro" id="IPR038770">
    <property type="entry name" value="Na+/solute_symporter_sf"/>
</dbReference>
<protein>
    <submittedName>
        <fullName evidence="8">Uncharacterized protein</fullName>
    </submittedName>
</protein>
<dbReference type="InterPro" id="IPR004776">
    <property type="entry name" value="Mem_transp_PIN-like"/>
</dbReference>
<evidence type="ECO:0000313" key="9">
    <source>
        <dbReference type="Proteomes" id="UP000283786"/>
    </source>
</evidence>
<name>A0A418SF34_9RHOB</name>
<reference evidence="8 9" key="1">
    <citation type="submission" date="2020-08" db="EMBL/GenBank/DDBJ databases">
        <title>Genome sequence of Rhodobacteraceae bacterium Lw-13e.</title>
        <authorList>
            <person name="Poehlein A."/>
            <person name="Wolter L."/>
            <person name="Daniel R."/>
            <person name="Brinkhoff T."/>
        </authorList>
    </citation>
    <scope>NUCLEOTIDE SEQUENCE [LARGE SCALE GENOMIC DNA]</scope>
    <source>
        <strain evidence="8 9">Lw-13e</strain>
    </source>
</reference>
<dbReference type="AlphaFoldDB" id="A0A418SF34"/>
<dbReference type="Gene3D" id="1.20.1530.20">
    <property type="match status" value="1"/>
</dbReference>
<organism evidence="8 9">
    <name type="scientific">Pseudooceanicola algae</name>
    <dbReference type="NCBI Taxonomy" id="1537215"/>
    <lineage>
        <taxon>Bacteria</taxon>
        <taxon>Pseudomonadati</taxon>
        <taxon>Pseudomonadota</taxon>
        <taxon>Alphaproteobacteria</taxon>
        <taxon>Rhodobacterales</taxon>
        <taxon>Paracoccaceae</taxon>
        <taxon>Pseudooceanicola</taxon>
    </lineage>
</organism>
<keyword evidence="7" id="KW-0472">Membrane</keyword>
<dbReference type="PANTHER" id="PTHR36838">
    <property type="entry name" value="AUXIN EFFLUX CARRIER FAMILY PROTEIN"/>
    <property type="match status" value="1"/>
</dbReference>
<evidence type="ECO:0000256" key="3">
    <source>
        <dbReference type="ARBA" id="ARBA00022448"/>
    </source>
</evidence>
<keyword evidence="9" id="KW-1185">Reference proteome</keyword>
<dbReference type="RefSeq" id="WP_119839632.1">
    <property type="nucleotide sequence ID" value="NZ_CP060436.1"/>
</dbReference>
<proteinExistence type="inferred from homology"/>
<evidence type="ECO:0000256" key="1">
    <source>
        <dbReference type="ARBA" id="ARBA00004651"/>
    </source>
</evidence>
<dbReference type="Proteomes" id="UP000283786">
    <property type="component" value="Chromosome"/>
</dbReference>
<evidence type="ECO:0000313" key="8">
    <source>
        <dbReference type="EMBL" id="QPM89306.1"/>
    </source>
</evidence>
<evidence type="ECO:0000256" key="2">
    <source>
        <dbReference type="ARBA" id="ARBA00010145"/>
    </source>
</evidence>
<dbReference type="OrthoDB" id="9805563at2"/>
<keyword evidence="5" id="KW-0812">Transmembrane</keyword>
<evidence type="ECO:0000256" key="5">
    <source>
        <dbReference type="ARBA" id="ARBA00022692"/>
    </source>
</evidence>
<keyword evidence="6" id="KW-1133">Transmembrane helix</keyword>
<evidence type="ECO:0000256" key="6">
    <source>
        <dbReference type="ARBA" id="ARBA00022989"/>
    </source>
</evidence>
<comment type="subcellular location">
    <subcellularLocation>
        <location evidence="1">Cell membrane</location>
        <topology evidence="1">Multi-pass membrane protein</topology>
    </subcellularLocation>
</comment>
<keyword evidence="4" id="KW-1003">Cell membrane</keyword>
<sequence length="311" mass="32375">MTAAILLALLPIVLIIGLGQVLRRRRFLAEAFWPQAERLGYYILLPCLFFNGLATADLGAIPVARLAATLVISTSLTALAVVMLRPAFRVDGPAFTSVFQASIRFNNYVGVTLATGLFGPIGLALAALCNAALVPTVNILSVLVFARFATARLTLRSVLLQLLRNPLLMASLAGICFQLFGLSVPAGIEPALHTLGAASLPLGLLCVGAALDFDKARQWIGPVAASSAIKFLALPLITLIVARLIGLEGLALTTALLFQALPTASSAYILARQLGGDAPLMAGLTAAQTVLALIALPLVMTLLALLAGFAS</sequence>
<dbReference type="Pfam" id="PF03547">
    <property type="entry name" value="Mem_trans"/>
    <property type="match status" value="1"/>
</dbReference>
<dbReference type="GO" id="GO:0055085">
    <property type="term" value="P:transmembrane transport"/>
    <property type="evidence" value="ECO:0007669"/>
    <property type="project" value="InterPro"/>
</dbReference>
<evidence type="ECO:0000256" key="4">
    <source>
        <dbReference type="ARBA" id="ARBA00022475"/>
    </source>
</evidence>
<dbReference type="GO" id="GO:0005886">
    <property type="term" value="C:plasma membrane"/>
    <property type="evidence" value="ECO:0007669"/>
    <property type="project" value="UniProtKB-SubCell"/>
</dbReference>
<accession>A0A418SF34</accession>
<gene>
    <name evidence="8" type="ORF">PSAL_005210</name>
</gene>
<dbReference type="PANTHER" id="PTHR36838:SF4">
    <property type="entry name" value="AUXIN EFFLUX CARRIER FAMILY PROTEIN"/>
    <property type="match status" value="1"/>
</dbReference>